<dbReference type="GO" id="GO:0061605">
    <property type="term" value="F:molybdopterin-synthase adenylyltransferase activity"/>
    <property type="evidence" value="ECO:0007669"/>
    <property type="project" value="UniProtKB-EC"/>
</dbReference>
<keyword evidence="1 5" id="KW-0808">Transferase</keyword>
<evidence type="ECO:0000256" key="3">
    <source>
        <dbReference type="ARBA" id="ARBA00022840"/>
    </source>
</evidence>
<dbReference type="EMBL" id="UOEW01000054">
    <property type="protein sequence ID" value="VAW34036.1"/>
    <property type="molecule type" value="Genomic_DNA"/>
</dbReference>
<dbReference type="PANTHER" id="PTHR10953:SF102">
    <property type="entry name" value="ADENYLYLTRANSFERASE AND SULFURTRANSFERASE MOCS3"/>
    <property type="match status" value="1"/>
</dbReference>
<evidence type="ECO:0000256" key="2">
    <source>
        <dbReference type="ARBA" id="ARBA00022741"/>
    </source>
</evidence>
<dbReference type="AlphaFoldDB" id="A0A3B0VPE6"/>
<dbReference type="CDD" id="cd00757">
    <property type="entry name" value="ThiF_MoeB_HesA_family"/>
    <property type="match status" value="1"/>
</dbReference>
<dbReference type="SUPFAM" id="SSF69572">
    <property type="entry name" value="Activating enzymes of the ubiquitin-like proteins"/>
    <property type="match status" value="1"/>
</dbReference>
<dbReference type="Gene3D" id="3.40.250.10">
    <property type="entry name" value="Rhodanese-like domain"/>
    <property type="match status" value="1"/>
</dbReference>
<accession>A0A3B0VPE6</accession>
<dbReference type="GO" id="GO:0008641">
    <property type="term" value="F:ubiquitin-like modifier activating enzyme activity"/>
    <property type="evidence" value="ECO:0007669"/>
    <property type="project" value="InterPro"/>
</dbReference>
<dbReference type="GO" id="GO:0004792">
    <property type="term" value="F:thiosulfate-cyanide sulfurtransferase activity"/>
    <property type="evidence" value="ECO:0007669"/>
    <property type="project" value="TreeGrafter"/>
</dbReference>
<dbReference type="InterPro" id="IPR001763">
    <property type="entry name" value="Rhodanese-like_dom"/>
</dbReference>
<proteinExistence type="predicted"/>
<dbReference type="SUPFAM" id="SSF52821">
    <property type="entry name" value="Rhodanese/Cell cycle control phosphatase"/>
    <property type="match status" value="1"/>
</dbReference>
<dbReference type="SMART" id="SM00450">
    <property type="entry name" value="RHOD"/>
    <property type="match status" value="1"/>
</dbReference>
<evidence type="ECO:0000259" key="4">
    <source>
        <dbReference type="PROSITE" id="PS50206"/>
    </source>
</evidence>
<dbReference type="Gene3D" id="3.40.50.720">
    <property type="entry name" value="NAD(P)-binding Rossmann-like Domain"/>
    <property type="match status" value="1"/>
</dbReference>
<dbReference type="InterPro" id="IPR045886">
    <property type="entry name" value="ThiF/MoeB/HesA"/>
</dbReference>
<evidence type="ECO:0000313" key="5">
    <source>
        <dbReference type="EMBL" id="VAW34036.1"/>
    </source>
</evidence>
<dbReference type="PANTHER" id="PTHR10953">
    <property type="entry name" value="UBIQUITIN-ACTIVATING ENZYME E1"/>
    <property type="match status" value="1"/>
</dbReference>
<dbReference type="CDD" id="cd00158">
    <property type="entry name" value="RHOD"/>
    <property type="match status" value="1"/>
</dbReference>
<feature type="domain" description="Rhodanese" evidence="4">
    <location>
        <begin position="21"/>
        <end position="105"/>
    </location>
</feature>
<dbReference type="FunFam" id="3.40.50.720:FF:000033">
    <property type="entry name" value="Adenylyltransferase and sulfurtransferase MOCS3"/>
    <property type="match status" value="1"/>
</dbReference>
<name>A0A3B0VPE6_9ZZZZ</name>
<sequence length="356" mass="39075">MQLTNVTVKEAFAACVNNKNIILDVRTVAQYVQGAATGAVCMEFSDLNELALTKLSKEINYYIMCQRGKVSVQAISQLRKLGFNNLYHIDAGYDEWLKQKLPTEIPTETPKANTHDLRYLRHHQLPGFGRIAQNKLQKAHILQIGAGGLGSSCGLYLAAAGVGQITIIDDDVVQLSNLQRQIIHTTDSINTLKVASAKQQLLSLNPEITINAIAARLDKNNVDKLVENADIIIDGSDNLSTRYMVNDSCIKYHKPLVYAALYQYEAQISVFNLQQPDAPCLRCLFPQTKGFEPDNCSTAGVLGVVPGLAGIMQASEAIKLITKVGEVLTGKLLICDLLDNSFRTIKYAKANSCPKH</sequence>
<dbReference type="InterPro" id="IPR035985">
    <property type="entry name" value="Ubiquitin-activating_enz"/>
</dbReference>
<dbReference type="Pfam" id="PF00899">
    <property type="entry name" value="ThiF"/>
    <property type="match status" value="1"/>
</dbReference>
<dbReference type="InterPro" id="IPR000594">
    <property type="entry name" value="ThiF_NAD_FAD-bd"/>
</dbReference>
<dbReference type="GO" id="GO:0008146">
    <property type="term" value="F:sulfotransferase activity"/>
    <property type="evidence" value="ECO:0007669"/>
    <property type="project" value="TreeGrafter"/>
</dbReference>
<dbReference type="GO" id="GO:0005524">
    <property type="term" value="F:ATP binding"/>
    <property type="evidence" value="ECO:0007669"/>
    <property type="project" value="UniProtKB-KW"/>
</dbReference>
<dbReference type="NCBIfam" id="NF004281">
    <property type="entry name" value="PRK05690.1"/>
    <property type="match status" value="1"/>
</dbReference>
<dbReference type="PROSITE" id="PS50206">
    <property type="entry name" value="RHODANESE_3"/>
    <property type="match status" value="1"/>
</dbReference>
<dbReference type="Pfam" id="PF00581">
    <property type="entry name" value="Rhodanese"/>
    <property type="match status" value="1"/>
</dbReference>
<keyword evidence="5" id="KW-0548">Nucleotidyltransferase</keyword>
<evidence type="ECO:0000256" key="1">
    <source>
        <dbReference type="ARBA" id="ARBA00022679"/>
    </source>
</evidence>
<dbReference type="GO" id="GO:0005829">
    <property type="term" value="C:cytosol"/>
    <property type="evidence" value="ECO:0007669"/>
    <property type="project" value="TreeGrafter"/>
</dbReference>
<dbReference type="InterPro" id="IPR036873">
    <property type="entry name" value="Rhodanese-like_dom_sf"/>
</dbReference>
<gene>
    <name evidence="5" type="ORF">MNBD_GAMMA01-1065</name>
</gene>
<protein>
    <submittedName>
        <fullName evidence="5">Molybdopterin-synthase adenylyltransferase</fullName>
        <ecNumber evidence="5">2.7.7.80</ecNumber>
    </submittedName>
</protein>
<reference evidence="5" key="1">
    <citation type="submission" date="2018-06" db="EMBL/GenBank/DDBJ databases">
        <authorList>
            <person name="Zhirakovskaya E."/>
        </authorList>
    </citation>
    <scope>NUCLEOTIDE SEQUENCE</scope>
</reference>
<keyword evidence="3" id="KW-0067">ATP-binding</keyword>
<keyword evidence="2" id="KW-0547">Nucleotide-binding</keyword>
<dbReference type="EC" id="2.7.7.80" evidence="5"/>
<organism evidence="5">
    <name type="scientific">hydrothermal vent metagenome</name>
    <dbReference type="NCBI Taxonomy" id="652676"/>
    <lineage>
        <taxon>unclassified sequences</taxon>
        <taxon>metagenomes</taxon>
        <taxon>ecological metagenomes</taxon>
    </lineage>
</organism>